<comment type="subcellular location">
    <subcellularLocation>
        <location evidence="2">Cytoplasm</location>
    </subcellularLocation>
</comment>
<evidence type="ECO:0000313" key="8">
    <source>
        <dbReference type="EMBL" id="KAF2876865.1"/>
    </source>
</evidence>
<comment type="caution">
    <text evidence="8">The sequence shown here is derived from an EMBL/GenBank/DDBJ whole genome shotgun (WGS) entry which is preliminary data.</text>
</comment>
<feature type="region of interest" description="Disordered" evidence="6">
    <location>
        <begin position="327"/>
        <end position="347"/>
    </location>
</feature>
<feature type="region of interest" description="Disordered" evidence="6">
    <location>
        <begin position="72"/>
        <end position="104"/>
    </location>
</feature>
<evidence type="ECO:0000256" key="5">
    <source>
        <dbReference type="ARBA" id="ARBA00022490"/>
    </source>
</evidence>
<dbReference type="PANTHER" id="PTHR23354:SF130">
    <property type="entry name" value="RESTRICTION OF TELOMERE CAPPING PROTEIN 5"/>
    <property type="match status" value="1"/>
</dbReference>
<organism evidence="8 9">
    <name type="scientific">Massariosphaeria phaeospora</name>
    <dbReference type="NCBI Taxonomy" id="100035"/>
    <lineage>
        <taxon>Eukaryota</taxon>
        <taxon>Fungi</taxon>
        <taxon>Dikarya</taxon>
        <taxon>Ascomycota</taxon>
        <taxon>Pezizomycotina</taxon>
        <taxon>Dothideomycetes</taxon>
        <taxon>Pleosporomycetidae</taxon>
        <taxon>Pleosporales</taxon>
        <taxon>Pleosporales incertae sedis</taxon>
        <taxon>Massariosphaeria</taxon>
    </lineage>
</organism>
<accession>A0A7C8MWV3</accession>
<gene>
    <name evidence="8" type="ORF">BDV95DRAFT_132659</name>
</gene>
<protein>
    <recommendedName>
        <fullName evidence="4">Restriction of telomere capping protein 5</fullName>
    </recommendedName>
</protein>
<dbReference type="Pfam" id="PF07534">
    <property type="entry name" value="TLD"/>
    <property type="match status" value="1"/>
</dbReference>
<evidence type="ECO:0000256" key="2">
    <source>
        <dbReference type="ARBA" id="ARBA00004496"/>
    </source>
</evidence>
<dbReference type="InterPro" id="IPR006571">
    <property type="entry name" value="TLDc_dom"/>
</dbReference>
<sequence>MASYLGAFPFPSLAPAILTHEALLKVVTILTERYGAVIKKRGREIWLRELYRSLAVYDRGARASIEAQEEVLAPKKPPHTAAGSSQGFAIGAPEDDGEGDEQDDDDELVLAALDSMDAIEVFKHGEQSNVHHSIIPTDNFLKLIELLLLIAPIDAQESLSMFAKDLTDARVEELRQTANIVLSSFGVENNPGVTYRTFNAVISTCLPYLFDGLNPLFEHFLFAKDFDLSKKSPDAASSKLENHPVIPPPKPVANPEPVLSAAGEILNLAVLSQLSFFIKGNNLFRRLRPLYSGNKHGFSMGSFEKQVFNWRAPSILLVSGRLLPSTPSNGRERTLSDMLPPKRLPSSISDQATSSTLTFGAYVPTQWKNTAKSCFGDSSAMLFQLSPTHDIFSASAISTDYVYFNKQPTQPTGVGLGTPIPKQSSAYNPHSQSSLRLGPVSLHLDDALEFGIFTHLSEGGGSFHPSGLPFRRGQDWQDRFEIDSLEVWGCGGDEEAEAQRKEWAFQEREAEARRRVNLGTGDKDADRELLKMAGLIGGDRSGGSV</sequence>
<dbReference type="GO" id="GO:0006979">
    <property type="term" value="P:response to oxidative stress"/>
    <property type="evidence" value="ECO:0007669"/>
    <property type="project" value="TreeGrafter"/>
</dbReference>
<comment type="function">
    <text evidence="1">May be involved in a process influencing telomere capping.</text>
</comment>
<dbReference type="PANTHER" id="PTHR23354">
    <property type="entry name" value="NUCLEOLAR PROTEIN 7/ESTROGEN RECEPTOR COACTIVATOR-RELATED"/>
    <property type="match status" value="1"/>
</dbReference>
<dbReference type="Proteomes" id="UP000481861">
    <property type="component" value="Unassembled WGS sequence"/>
</dbReference>
<dbReference type="GO" id="GO:0005634">
    <property type="term" value="C:nucleus"/>
    <property type="evidence" value="ECO:0007669"/>
    <property type="project" value="TreeGrafter"/>
</dbReference>
<keyword evidence="5" id="KW-0963">Cytoplasm</keyword>
<name>A0A7C8MWV3_9PLEO</name>
<evidence type="ECO:0000259" key="7">
    <source>
        <dbReference type="PROSITE" id="PS51886"/>
    </source>
</evidence>
<dbReference type="OrthoDB" id="289228at2759"/>
<dbReference type="EMBL" id="JAADJZ010000002">
    <property type="protein sequence ID" value="KAF2876865.1"/>
    <property type="molecule type" value="Genomic_DNA"/>
</dbReference>
<evidence type="ECO:0000256" key="3">
    <source>
        <dbReference type="ARBA" id="ARBA00006731"/>
    </source>
</evidence>
<keyword evidence="9" id="KW-1185">Reference proteome</keyword>
<comment type="similarity">
    <text evidence="3">Belongs to the RTC5 family.</text>
</comment>
<reference evidence="8 9" key="1">
    <citation type="submission" date="2020-01" db="EMBL/GenBank/DDBJ databases">
        <authorList>
            <consortium name="DOE Joint Genome Institute"/>
            <person name="Haridas S."/>
            <person name="Albert R."/>
            <person name="Binder M."/>
            <person name="Bloem J."/>
            <person name="Labutti K."/>
            <person name="Salamov A."/>
            <person name="Andreopoulos B."/>
            <person name="Baker S.E."/>
            <person name="Barry K."/>
            <person name="Bills G."/>
            <person name="Bluhm B.H."/>
            <person name="Cannon C."/>
            <person name="Castanera R."/>
            <person name="Culley D.E."/>
            <person name="Daum C."/>
            <person name="Ezra D."/>
            <person name="Gonzalez J.B."/>
            <person name="Henrissat B."/>
            <person name="Kuo A."/>
            <person name="Liang C."/>
            <person name="Lipzen A."/>
            <person name="Lutzoni F."/>
            <person name="Magnuson J."/>
            <person name="Mondo S."/>
            <person name="Nolan M."/>
            <person name="Ohm R."/>
            <person name="Pangilinan J."/>
            <person name="Park H.-J.H."/>
            <person name="Ramirez L."/>
            <person name="Alfaro M."/>
            <person name="Sun H."/>
            <person name="Tritt A."/>
            <person name="Yoshinaga Y."/>
            <person name="Zwiers L.-H.L."/>
            <person name="Turgeon B.G."/>
            <person name="Goodwin S.B."/>
            <person name="Spatafora J.W."/>
            <person name="Crous P.W."/>
            <person name="Grigoriev I.V."/>
        </authorList>
    </citation>
    <scope>NUCLEOTIDE SEQUENCE [LARGE SCALE GENOMIC DNA]</scope>
    <source>
        <strain evidence="8 9">CBS 611.86</strain>
    </source>
</reference>
<dbReference type="PROSITE" id="PS51886">
    <property type="entry name" value="TLDC"/>
    <property type="match status" value="1"/>
</dbReference>
<feature type="compositionally biased region" description="Acidic residues" evidence="6">
    <location>
        <begin position="93"/>
        <end position="104"/>
    </location>
</feature>
<dbReference type="SMART" id="SM00584">
    <property type="entry name" value="TLDc"/>
    <property type="match status" value="1"/>
</dbReference>
<dbReference type="AlphaFoldDB" id="A0A7C8MWV3"/>
<feature type="domain" description="TLDc" evidence="7">
    <location>
        <begin position="264"/>
        <end position="491"/>
    </location>
</feature>
<evidence type="ECO:0000313" key="9">
    <source>
        <dbReference type="Proteomes" id="UP000481861"/>
    </source>
</evidence>
<evidence type="ECO:0000256" key="6">
    <source>
        <dbReference type="SAM" id="MobiDB-lite"/>
    </source>
</evidence>
<dbReference type="GO" id="GO:0005737">
    <property type="term" value="C:cytoplasm"/>
    <property type="evidence" value="ECO:0007669"/>
    <property type="project" value="UniProtKB-SubCell"/>
</dbReference>
<evidence type="ECO:0000256" key="4">
    <source>
        <dbReference type="ARBA" id="ARBA00015163"/>
    </source>
</evidence>
<evidence type="ECO:0000256" key="1">
    <source>
        <dbReference type="ARBA" id="ARBA00002738"/>
    </source>
</evidence>
<proteinExistence type="inferred from homology"/>